<dbReference type="Proteomes" id="UP000696280">
    <property type="component" value="Unassembled WGS sequence"/>
</dbReference>
<name>A0A9N9KQZ7_9HELO</name>
<evidence type="ECO:0000313" key="5">
    <source>
        <dbReference type="Proteomes" id="UP000696280"/>
    </source>
</evidence>
<dbReference type="Pfam" id="PF15892">
    <property type="entry name" value="BNR_4"/>
    <property type="match status" value="1"/>
</dbReference>
<evidence type="ECO:0000259" key="3">
    <source>
        <dbReference type="Pfam" id="PF03962"/>
    </source>
</evidence>
<dbReference type="InterPro" id="IPR040453">
    <property type="entry name" value="Mnd1_HTH"/>
</dbReference>
<gene>
    <name evidence="4" type="ORF">HYFRA_00006943</name>
</gene>
<comment type="caution">
    <text evidence="4">The sequence shown here is derived from an EMBL/GenBank/DDBJ whole genome shotgun (WGS) entry which is preliminary data.</text>
</comment>
<sequence>MLQEPRITTLGQDPRSRTYRINANSFQQNAITTINGWQYAVYYTEEKKEDGRNVCFVNLARRKIDAGAGTWERLTFRDYEQTADDGHNTISVGVCRGDGSIHLAFDHHCDQLRYRVSKLKDGDGDESWSTSRFTETQDFLPGLESSEVTKEVSYPRFLNVDEDLLLTYRIGQAGEGSDVLYRYSSTTHKYTYLGQYLTGIKNNPYVNGFDYRLNRVHISWCYRNYVAFDSTDPNAHKQQAGPNGPCNNHDLNYAYSDDVGKTWKASNGEVLASIQENEIFSGQNTILPGAKSVRVFDIPMGSGILNQEGQVADWHGGFWALNRESVRRPAESGLSGEEEHWMVHHRNVAGKWTKKTIQHSSKPTEMGSRAKICVDRESNVYLVLPGNSDSSLSVLQSQKSEGYARFEKIWTGDGYDGEPLVDVQMLEASNVLSIFTRTSGKTPLMSGQFIAITGRGEGYPMYTGSKEPPSSREKREDSGTAPRSWSTRKPHANPLQEFFQTSMNVYTLKELEKCLQSVAAINQMQVKEYLQGLQDENLIRVEKIGSGNWYWCFTSDAKKAKENKIESLKAEESKLLNSIADTEKQIEDETAKRNIDEMLDDNGLDRKALLEAHQGLVKEMEALDKELSCYSDHDPADILRKAEEIMKFRSAAIRCTDNIETLESFIGQMLNDRSQVANLMAASCGDEYVAGEGMKDLFFDA</sequence>
<feature type="coiled-coil region" evidence="1">
    <location>
        <begin position="558"/>
        <end position="626"/>
    </location>
</feature>
<feature type="domain" description="Mnd1 HTH" evidence="3">
    <location>
        <begin position="495"/>
        <end position="553"/>
    </location>
</feature>
<protein>
    <recommendedName>
        <fullName evidence="3">Mnd1 HTH domain-containing protein</fullName>
    </recommendedName>
</protein>
<dbReference type="Pfam" id="PF03962">
    <property type="entry name" value="Mnd1"/>
    <property type="match status" value="1"/>
</dbReference>
<dbReference type="OrthoDB" id="9978204at2759"/>
<evidence type="ECO:0000256" key="2">
    <source>
        <dbReference type="SAM" id="MobiDB-lite"/>
    </source>
</evidence>
<dbReference type="EMBL" id="CAJVRL010000037">
    <property type="protein sequence ID" value="CAG8950447.1"/>
    <property type="molecule type" value="Genomic_DNA"/>
</dbReference>
<feature type="region of interest" description="Disordered" evidence="2">
    <location>
        <begin position="460"/>
        <end position="492"/>
    </location>
</feature>
<evidence type="ECO:0000313" key="4">
    <source>
        <dbReference type="EMBL" id="CAG8950447.1"/>
    </source>
</evidence>
<evidence type="ECO:0000256" key="1">
    <source>
        <dbReference type="SAM" id="Coils"/>
    </source>
</evidence>
<organism evidence="4 5">
    <name type="scientific">Hymenoscyphus fraxineus</name>
    <dbReference type="NCBI Taxonomy" id="746836"/>
    <lineage>
        <taxon>Eukaryota</taxon>
        <taxon>Fungi</taxon>
        <taxon>Dikarya</taxon>
        <taxon>Ascomycota</taxon>
        <taxon>Pezizomycotina</taxon>
        <taxon>Leotiomycetes</taxon>
        <taxon>Helotiales</taxon>
        <taxon>Helotiaceae</taxon>
        <taxon>Hymenoscyphus</taxon>
    </lineage>
</organism>
<accession>A0A9N9KQZ7</accession>
<keyword evidence="1" id="KW-0175">Coiled coil</keyword>
<proteinExistence type="predicted"/>
<reference evidence="4" key="1">
    <citation type="submission" date="2021-07" db="EMBL/GenBank/DDBJ databases">
        <authorList>
            <person name="Durling M."/>
        </authorList>
    </citation>
    <scope>NUCLEOTIDE SEQUENCE</scope>
</reference>
<dbReference type="AlphaFoldDB" id="A0A9N9KQZ7"/>
<keyword evidence="5" id="KW-1185">Reference proteome</keyword>
<feature type="compositionally biased region" description="Basic and acidic residues" evidence="2">
    <location>
        <begin position="469"/>
        <end position="478"/>
    </location>
</feature>